<name>A0A454XLL5_PRIPA</name>
<evidence type="ECO:0000313" key="4">
    <source>
        <dbReference type="Proteomes" id="UP000005239"/>
    </source>
</evidence>
<dbReference type="AlphaFoldDB" id="A0A454XLL5"/>
<organism evidence="3 4">
    <name type="scientific">Pristionchus pacificus</name>
    <name type="common">Parasitic nematode worm</name>
    <dbReference type="NCBI Taxonomy" id="54126"/>
    <lineage>
        <taxon>Eukaryota</taxon>
        <taxon>Metazoa</taxon>
        <taxon>Ecdysozoa</taxon>
        <taxon>Nematoda</taxon>
        <taxon>Chromadorea</taxon>
        <taxon>Rhabditida</taxon>
        <taxon>Rhabditina</taxon>
        <taxon>Diplogasteromorpha</taxon>
        <taxon>Diplogasteroidea</taxon>
        <taxon>Neodiplogasteridae</taxon>
        <taxon>Pristionchus</taxon>
    </lineage>
</organism>
<feature type="signal peptide" evidence="2">
    <location>
        <begin position="1"/>
        <end position="17"/>
    </location>
</feature>
<reference evidence="3" key="2">
    <citation type="submission" date="2022-06" db="UniProtKB">
        <authorList>
            <consortium name="EnsemblMetazoa"/>
        </authorList>
    </citation>
    <scope>IDENTIFICATION</scope>
    <source>
        <strain evidence="3">PS312</strain>
    </source>
</reference>
<evidence type="ECO:0000256" key="2">
    <source>
        <dbReference type="SAM" id="SignalP"/>
    </source>
</evidence>
<proteinExistence type="predicted"/>
<accession>A0A8R1Y7Z1</accession>
<reference evidence="4" key="1">
    <citation type="journal article" date="2008" name="Nat. Genet.">
        <title>The Pristionchus pacificus genome provides a unique perspective on nematode lifestyle and parasitism.</title>
        <authorList>
            <person name="Dieterich C."/>
            <person name="Clifton S.W."/>
            <person name="Schuster L.N."/>
            <person name="Chinwalla A."/>
            <person name="Delehaunty K."/>
            <person name="Dinkelacker I."/>
            <person name="Fulton L."/>
            <person name="Fulton R."/>
            <person name="Godfrey J."/>
            <person name="Minx P."/>
            <person name="Mitreva M."/>
            <person name="Roeseler W."/>
            <person name="Tian H."/>
            <person name="Witte H."/>
            <person name="Yang S.P."/>
            <person name="Wilson R.K."/>
            <person name="Sommer R.J."/>
        </authorList>
    </citation>
    <scope>NUCLEOTIDE SEQUENCE [LARGE SCALE GENOMIC DNA]</scope>
    <source>
        <strain evidence="4">PS312</strain>
    </source>
</reference>
<dbReference type="PROSITE" id="PS51257">
    <property type="entry name" value="PROKAR_LIPOPROTEIN"/>
    <property type="match status" value="1"/>
</dbReference>
<dbReference type="EnsemblMetazoa" id="PPA01704.1">
    <property type="protein sequence ID" value="PPA01704.1"/>
    <property type="gene ID" value="WBGene00091258"/>
</dbReference>
<protein>
    <submittedName>
        <fullName evidence="3">Uncharacterized protein</fullName>
    </submittedName>
</protein>
<sequence>MLRTLVLFSLLAAASLACAPHKPKRHRNHHHGSHESHESHGSGEAPAKECTPLTTQWEKTACEAKLINPPSTTLKVSCDTGYQLFVKGAGEQAFGEAGPVDCDTSTQQWSYTYGGVKKTEADLTSQLQGGPLMFTCTKLKG</sequence>
<feature type="compositionally biased region" description="Basic residues" evidence="1">
    <location>
        <begin position="21"/>
        <end position="32"/>
    </location>
</feature>
<feature type="chain" id="PRO_5043568367" evidence="2">
    <location>
        <begin position="18"/>
        <end position="141"/>
    </location>
</feature>
<feature type="region of interest" description="Disordered" evidence="1">
    <location>
        <begin position="21"/>
        <end position="49"/>
    </location>
</feature>
<evidence type="ECO:0000313" key="3">
    <source>
        <dbReference type="EnsemblMetazoa" id="PPA01704.1"/>
    </source>
</evidence>
<gene>
    <name evidence="3" type="primary">WBGene00091258</name>
</gene>
<evidence type="ECO:0000256" key="1">
    <source>
        <dbReference type="SAM" id="MobiDB-lite"/>
    </source>
</evidence>
<keyword evidence="2" id="KW-0732">Signal</keyword>
<keyword evidence="4" id="KW-1185">Reference proteome</keyword>
<dbReference type="Proteomes" id="UP000005239">
    <property type="component" value="Unassembled WGS sequence"/>
</dbReference>
<accession>A0A454XLL5</accession>